<feature type="transmembrane region" description="Helical" evidence="1">
    <location>
        <begin position="346"/>
        <end position="368"/>
    </location>
</feature>
<feature type="transmembrane region" description="Helical" evidence="1">
    <location>
        <begin position="21"/>
        <end position="46"/>
    </location>
</feature>
<comment type="caution">
    <text evidence="2">The sequence shown here is derived from an EMBL/GenBank/DDBJ whole genome shotgun (WGS) entry which is preliminary data.</text>
</comment>
<evidence type="ECO:0000256" key="1">
    <source>
        <dbReference type="SAM" id="Phobius"/>
    </source>
</evidence>
<name>A0ABV9GME5_9BACL</name>
<proteinExistence type="predicted"/>
<dbReference type="PIRSF" id="PIRSF037259">
    <property type="entry name" value="EcsB_ABC"/>
    <property type="match status" value="1"/>
</dbReference>
<evidence type="ECO:0000313" key="3">
    <source>
        <dbReference type="Proteomes" id="UP001596022"/>
    </source>
</evidence>
<keyword evidence="3" id="KW-1185">Reference proteome</keyword>
<organism evidence="2 3">
    <name type="scientific">Camelliibacillus cellulosilyticus</name>
    <dbReference type="NCBI Taxonomy" id="2174486"/>
    <lineage>
        <taxon>Bacteria</taxon>
        <taxon>Bacillati</taxon>
        <taxon>Bacillota</taxon>
        <taxon>Bacilli</taxon>
        <taxon>Bacillales</taxon>
        <taxon>Sporolactobacillaceae</taxon>
        <taxon>Camelliibacillus</taxon>
    </lineage>
</organism>
<evidence type="ECO:0000313" key="2">
    <source>
        <dbReference type="EMBL" id="MFC4619093.1"/>
    </source>
</evidence>
<feature type="transmembrane region" description="Helical" evidence="1">
    <location>
        <begin position="103"/>
        <end position="121"/>
    </location>
</feature>
<feature type="transmembrane region" description="Helical" evidence="1">
    <location>
        <begin position="164"/>
        <end position="182"/>
    </location>
</feature>
<reference evidence="3" key="1">
    <citation type="journal article" date="2019" name="Int. J. Syst. Evol. Microbiol.">
        <title>The Global Catalogue of Microorganisms (GCM) 10K type strain sequencing project: providing services to taxonomists for standard genome sequencing and annotation.</title>
        <authorList>
            <consortium name="The Broad Institute Genomics Platform"/>
            <consortium name="The Broad Institute Genome Sequencing Center for Infectious Disease"/>
            <person name="Wu L."/>
            <person name="Ma J."/>
        </authorList>
    </citation>
    <scope>NUCLEOTIDE SEQUENCE [LARGE SCALE GENOMIC DNA]</scope>
    <source>
        <strain evidence="3">CGMCC 1.16306</strain>
    </source>
</reference>
<keyword evidence="1" id="KW-0472">Membrane</keyword>
<dbReference type="EMBL" id="JBHSFW010000005">
    <property type="protein sequence ID" value="MFC4619093.1"/>
    <property type="molecule type" value="Genomic_DNA"/>
</dbReference>
<sequence>MEQIADLWEQRRGQFWTEASRYLRLLANSGFMFTIYFIILISGVYYQRWLAGLSADFPTEWMLTVVFALLCFRAPIRTFVLSADLVFLLPVEEAMKSYFRKARAYNFFLQSVPIVFVWAIAMPLFLKTVDTRLLAYFLMLVLLLGLKAWNIDGAWREHFVLNSFGYKVLRAIVSVVFIGLLLFKVPWWLIVIIIAVMAICSALVFWPLSGEHLLKWEKVLESEDRLAGRFYRFANLITDVPKMQNRVKQRRWLTPLTNVFPYEQRAVFQRFYAKTFIRTGDYFGIWVRLTVIGALLAILLPKGIPTIVVLLIFVYLTAVQLLGLWRDGYLEGPATLFPVNAAILQRGFLSVLAIVLLVQSLLIALIALAAGLSLAYSGISALVGIIFSVLFVYGYAASKIRKATA</sequence>
<feature type="transmembrane region" description="Helical" evidence="1">
    <location>
        <begin position="306"/>
        <end position="325"/>
    </location>
</feature>
<dbReference type="InterPro" id="IPR010288">
    <property type="entry name" value="EcsB_ABC"/>
</dbReference>
<accession>A0ABV9GME5</accession>
<dbReference type="Pfam" id="PF05975">
    <property type="entry name" value="EcsB"/>
    <property type="match status" value="1"/>
</dbReference>
<feature type="transmembrane region" description="Helical" evidence="1">
    <location>
        <begin position="133"/>
        <end position="152"/>
    </location>
</feature>
<feature type="transmembrane region" description="Helical" evidence="1">
    <location>
        <begin position="188"/>
        <end position="208"/>
    </location>
</feature>
<feature type="transmembrane region" description="Helical" evidence="1">
    <location>
        <begin position="282"/>
        <end position="300"/>
    </location>
</feature>
<protein>
    <submittedName>
        <fullName evidence="2">ABC transporter permease</fullName>
    </submittedName>
</protein>
<feature type="transmembrane region" description="Helical" evidence="1">
    <location>
        <begin position="374"/>
        <end position="396"/>
    </location>
</feature>
<dbReference type="RefSeq" id="WP_376846192.1">
    <property type="nucleotide sequence ID" value="NZ_JBHSFW010000005.1"/>
</dbReference>
<feature type="transmembrane region" description="Helical" evidence="1">
    <location>
        <begin position="66"/>
        <end position="91"/>
    </location>
</feature>
<keyword evidence="1" id="KW-0812">Transmembrane</keyword>
<gene>
    <name evidence="2" type="ORF">ACFO4N_10245</name>
</gene>
<keyword evidence="1" id="KW-1133">Transmembrane helix</keyword>
<dbReference type="Proteomes" id="UP001596022">
    <property type="component" value="Unassembled WGS sequence"/>
</dbReference>